<evidence type="ECO:0000256" key="4">
    <source>
        <dbReference type="ARBA" id="ARBA00022989"/>
    </source>
</evidence>
<feature type="region of interest" description="Disordered" evidence="6">
    <location>
        <begin position="522"/>
        <end position="572"/>
    </location>
</feature>
<comment type="subcellular location">
    <subcellularLocation>
        <location evidence="1">Cell membrane</location>
        <topology evidence="1">Multi-pass membrane protein</topology>
    </subcellularLocation>
</comment>
<feature type="transmembrane region" description="Helical" evidence="7">
    <location>
        <begin position="389"/>
        <end position="415"/>
    </location>
</feature>
<organism evidence="9 10">
    <name type="scientific">Cellulomonas chengniuliangii</name>
    <dbReference type="NCBI Taxonomy" id="2968084"/>
    <lineage>
        <taxon>Bacteria</taxon>
        <taxon>Bacillati</taxon>
        <taxon>Actinomycetota</taxon>
        <taxon>Actinomycetes</taxon>
        <taxon>Micrococcales</taxon>
        <taxon>Cellulomonadaceae</taxon>
        <taxon>Cellulomonas</taxon>
    </lineage>
</organism>
<keyword evidence="3 7" id="KW-0812">Transmembrane</keyword>
<feature type="transmembrane region" description="Helical" evidence="7">
    <location>
        <begin position="452"/>
        <end position="475"/>
    </location>
</feature>
<feature type="transmembrane region" description="Helical" evidence="7">
    <location>
        <begin position="46"/>
        <end position="65"/>
    </location>
</feature>
<feature type="domain" description="ComEC/Rec2-related protein" evidence="8">
    <location>
        <begin position="212"/>
        <end position="475"/>
    </location>
</feature>
<dbReference type="InterPro" id="IPR052159">
    <property type="entry name" value="Competence_DNA_uptake"/>
</dbReference>
<dbReference type="PANTHER" id="PTHR30619:SF1">
    <property type="entry name" value="RECOMBINATION PROTEIN 2"/>
    <property type="match status" value="1"/>
</dbReference>
<feature type="transmembrane region" description="Helical" evidence="7">
    <location>
        <begin position="309"/>
        <end position="326"/>
    </location>
</feature>
<evidence type="ECO:0000256" key="5">
    <source>
        <dbReference type="ARBA" id="ARBA00023136"/>
    </source>
</evidence>
<dbReference type="Pfam" id="PF03772">
    <property type="entry name" value="Competence"/>
    <property type="match status" value="1"/>
</dbReference>
<evidence type="ECO:0000256" key="6">
    <source>
        <dbReference type="SAM" id="MobiDB-lite"/>
    </source>
</evidence>
<feature type="transmembrane region" description="Helical" evidence="7">
    <location>
        <begin position="332"/>
        <end position="351"/>
    </location>
</feature>
<feature type="transmembrane region" description="Helical" evidence="7">
    <location>
        <begin position="286"/>
        <end position="302"/>
    </location>
</feature>
<dbReference type="PANTHER" id="PTHR30619">
    <property type="entry name" value="DNA INTERNALIZATION/COMPETENCE PROTEIN COMEC/REC2"/>
    <property type="match status" value="1"/>
</dbReference>
<feature type="compositionally biased region" description="Basic residues" evidence="6">
    <location>
        <begin position="541"/>
        <end position="564"/>
    </location>
</feature>
<accession>A0ABY5L0X3</accession>
<feature type="transmembrane region" description="Helical" evidence="7">
    <location>
        <begin position="363"/>
        <end position="383"/>
    </location>
</feature>
<keyword evidence="5 7" id="KW-0472">Membrane</keyword>
<gene>
    <name evidence="9" type="ORF">NP064_05830</name>
</gene>
<dbReference type="InterPro" id="IPR004477">
    <property type="entry name" value="ComEC_N"/>
</dbReference>
<dbReference type="EMBL" id="CP101988">
    <property type="protein sequence ID" value="UUI76411.1"/>
    <property type="molecule type" value="Genomic_DNA"/>
</dbReference>
<evidence type="ECO:0000259" key="8">
    <source>
        <dbReference type="Pfam" id="PF03772"/>
    </source>
</evidence>
<feature type="transmembrane region" description="Helical" evidence="7">
    <location>
        <begin position="233"/>
        <end position="257"/>
    </location>
</feature>
<dbReference type="RefSeq" id="WP_227568684.1">
    <property type="nucleotide sequence ID" value="NZ_CP101988.1"/>
</dbReference>
<protein>
    <submittedName>
        <fullName evidence="9">ComEC/Rec2 family competence protein</fullName>
    </submittedName>
</protein>
<keyword evidence="4 7" id="KW-1133">Transmembrane helix</keyword>
<reference evidence="9 10" key="1">
    <citation type="submission" date="2022-07" db="EMBL/GenBank/DDBJ databases">
        <title>Novel species in genus cellulomonas.</title>
        <authorList>
            <person name="Ye L."/>
        </authorList>
    </citation>
    <scope>NUCLEOTIDE SEQUENCE [LARGE SCALE GENOMIC DNA]</scope>
    <source>
        <strain evidence="10">zg-Y338</strain>
    </source>
</reference>
<keyword evidence="10" id="KW-1185">Reference proteome</keyword>
<keyword evidence="2" id="KW-1003">Cell membrane</keyword>
<evidence type="ECO:0000256" key="2">
    <source>
        <dbReference type="ARBA" id="ARBA00022475"/>
    </source>
</evidence>
<sequence>MPAGTAALAAGAASAAAVLVLAWAVAGAGGSRGGRGRVERERHARVAGSVFLAAVAVAVVLGAAASQLHARQASGLAALAIDQATVVVVGTVRTAPIATASRWRGAEPRFRTMLHIESVEVRGVRSRSAAQLAVLGGPGWDALPAGVSVRAAGRLLPSDATGREAAVLIAPGPPTVVSDASALLTATARVRGGLAALAAGLPGDAGALLPGMAVGDTSRLPVDLADAMRASGLTHLTAVSGAHFSLVGAAVLSAAAVIGLPRPARAGLTAAVLAGFVVLVEPSPSVLRAAVMGGVGLCALLLGRPARALPALAAAVVALLVVDPWLAREVGFVLSVLATAALVLLAGPLAARWTRTGRTTAAHAVAAPFAAQSACAPVVLLLTPSVSTYAVAANLLVAPVVAPITVAGLGAAVLAPAWTQGATILAQVAGAGCWWVGAVARTAEGLPGSRVAWVGGAPGALLLAAATAAALVLLLGSRDSEAALGSDLPGAAGGGGGDRGAGGPSGGLSVAGLWHASHASLDQSELPGRWTRGPGGDRLGRGRARARGARRRRRGAPRRARRGPARGPRAGA</sequence>
<evidence type="ECO:0000313" key="9">
    <source>
        <dbReference type="EMBL" id="UUI76411.1"/>
    </source>
</evidence>
<feature type="transmembrane region" description="Helical" evidence="7">
    <location>
        <begin position="422"/>
        <end position="440"/>
    </location>
</feature>
<evidence type="ECO:0000256" key="1">
    <source>
        <dbReference type="ARBA" id="ARBA00004651"/>
    </source>
</evidence>
<evidence type="ECO:0000256" key="7">
    <source>
        <dbReference type="SAM" id="Phobius"/>
    </source>
</evidence>
<evidence type="ECO:0000256" key="3">
    <source>
        <dbReference type="ARBA" id="ARBA00022692"/>
    </source>
</evidence>
<evidence type="ECO:0000313" key="10">
    <source>
        <dbReference type="Proteomes" id="UP001316189"/>
    </source>
</evidence>
<name>A0ABY5L0X3_9CELL</name>
<dbReference type="NCBIfam" id="TIGR00360">
    <property type="entry name" value="ComEC_N-term"/>
    <property type="match status" value="1"/>
</dbReference>
<proteinExistence type="predicted"/>
<dbReference type="Proteomes" id="UP001316189">
    <property type="component" value="Chromosome"/>
</dbReference>